<gene>
    <name evidence="2" type="ORF">AC625_04925</name>
</gene>
<reference evidence="3" key="1">
    <citation type="submission" date="2015-07" db="EMBL/GenBank/DDBJ databases">
        <title>Genome sequencing project for genomic taxonomy and phylogenomics of Bacillus-like bacteria.</title>
        <authorList>
            <person name="Liu B."/>
            <person name="Wang J."/>
            <person name="Zhu Y."/>
            <person name="Liu G."/>
            <person name="Chen Q."/>
            <person name="Chen Z."/>
            <person name="Lan J."/>
            <person name="Che J."/>
            <person name="Ge C."/>
            <person name="Shi H."/>
            <person name="Pan Z."/>
            <person name="Liu X."/>
        </authorList>
    </citation>
    <scope>NUCLEOTIDE SEQUENCE [LARGE SCALE GENOMIC DNA]</scope>
    <source>
        <strain evidence="3">FJAT-27997</strain>
    </source>
</reference>
<keyword evidence="3" id="KW-1185">Reference proteome</keyword>
<sequence>MENRKLRIMWIIPNVFCHLVLIGLSVWVVANSEGLQEINSLSIYVIFIILLFFVSVFGSYQIWTWIKNGKM</sequence>
<dbReference type="Proteomes" id="UP000037146">
    <property type="component" value="Unassembled WGS sequence"/>
</dbReference>
<keyword evidence="1" id="KW-1133">Transmembrane helix</keyword>
<protein>
    <submittedName>
        <fullName evidence="2">Uncharacterized protein</fullName>
    </submittedName>
</protein>
<organism evidence="2 3">
    <name type="scientific">Peribacillus loiseleuriae</name>
    <dbReference type="NCBI Taxonomy" id="1679170"/>
    <lineage>
        <taxon>Bacteria</taxon>
        <taxon>Bacillati</taxon>
        <taxon>Bacillota</taxon>
        <taxon>Bacilli</taxon>
        <taxon>Bacillales</taxon>
        <taxon>Bacillaceae</taxon>
        <taxon>Peribacillus</taxon>
    </lineage>
</organism>
<dbReference type="RefSeq" id="WP_049680259.1">
    <property type="nucleotide sequence ID" value="NZ_LFZW01000001.1"/>
</dbReference>
<dbReference type="EMBL" id="LFZW01000001">
    <property type="protein sequence ID" value="KMY48926.1"/>
    <property type="molecule type" value="Genomic_DNA"/>
</dbReference>
<proteinExistence type="predicted"/>
<evidence type="ECO:0000256" key="1">
    <source>
        <dbReference type="SAM" id="Phobius"/>
    </source>
</evidence>
<name>A0A0K9GQP5_9BACI</name>
<feature type="transmembrane region" description="Helical" evidence="1">
    <location>
        <begin position="7"/>
        <end position="29"/>
    </location>
</feature>
<dbReference type="AlphaFoldDB" id="A0A0K9GQP5"/>
<accession>A0A0K9GQP5</accession>
<dbReference type="OrthoDB" id="2474744at2"/>
<keyword evidence="1" id="KW-0472">Membrane</keyword>
<comment type="caution">
    <text evidence="2">The sequence shown here is derived from an EMBL/GenBank/DDBJ whole genome shotgun (WGS) entry which is preliminary data.</text>
</comment>
<feature type="transmembrane region" description="Helical" evidence="1">
    <location>
        <begin position="41"/>
        <end position="63"/>
    </location>
</feature>
<dbReference type="PATRIC" id="fig|1679170.3.peg.1046"/>
<keyword evidence="1" id="KW-0812">Transmembrane</keyword>
<evidence type="ECO:0000313" key="2">
    <source>
        <dbReference type="EMBL" id="KMY48926.1"/>
    </source>
</evidence>
<evidence type="ECO:0000313" key="3">
    <source>
        <dbReference type="Proteomes" id="UP000037146"/>
    </source>
</evidence>